<dbReference type="EMBL" id="LAZR01027226">
    <property type="protein sequence ID" value="KKL66376.1"/>
    <property type="molecule type" value="Genomic_DNA"/>
</dbReference>
<organism evidence="2">
    <name type="scientific">marine sediment metagenome</name>
    <dbReference type="NCBI Taxonomy" id="412755"/>
    <lineage>
        <taxon>unclassified sequences</taxon>
        <taxon>metagenomes</taxon>
        <taxon>ecological metagenomes</taxon>
    </lineage>
</organism>
<feature type="non-terminal residue" evidence="2">
    <location>
        <position position="1"/>
    </location>
</feature>
<name>A0A0F9EJC0_9ZZZZ</name>
<dbReference type="Pfam" id="PF01695">
    <property type="entry name" value="IstB_IS21"/>
    <property type="match status" value="1"/>
</dbReference>
<dbReference type="AlphaFoldDB" id="A0A0F9EJC0"/>
<dbReference type="InterPro" id="IPR027417">
    <property type="entry name" value="P-loop_NTPase"/>
</dbReference>
<gene>
    <name evidence="2" type="ORF">LCGC14_2145560</name>
</gene>
<dbReference type="InterPro" id="IPR002611">
    <property type="entry name" value="IstB_ATP-bd"/>
</dbReference>
<evidence type="ECO:0000313" key="2">
    <source>
        <dbReference type="EMBL" id="KKL66376.1"/>
    </source>
</evidence>
<proteinExistence type="predicted"/>
<comment type="caution">
    <text evidence="2">The sequence shown here is derived from an EMBL/GenBank/DDBJ whole genome shotgun (WGS) entry which is preliminary data.</text>
</comment>
<accession>A0A0F9EJC0</accession>
<sequence>GYEAQLRHMMTVDLLVLDDLGAQVPTPWAMEKLMMIVDQRYMAGLPLVVTTNKALNMLPGDDEGRIGSRIMRHPHAQVITIKGPEYRMRSKT</sequence>
<protein>
    <recommendedName>
        <fullName evidence="1">IstB-like ATP-binding domain-containing protein</fullName>
    </recommendedName>
</protein>
<dbReference type="Gene3D" id="3.40.50.300">
    <property type="entry name" value="P-loop containing nucleotide triphosphate hydrolases"/>
    <property type="match status" value="1"/>
</dbReference>
<feature type="domain" description="IstB-like ATP-binding" evidence="1">
    <location>
        <begin position="3"/>
        <end position="91"/>
    </location>
</feature>
<dbReference type="GO" id="GO:0005524">
    <property type="term" value="F:ATP binding"/>
    <property type="evidence" value="ECO:0007669"/>
    <property type="project" value="InterPro"/>
</dbReference>
<reference evidence="2" key="1">
    <citation type="journal article" date="2015" name="Nature">
        <title>Complex archaea that bridge the gap between prokaryotes and eukaryotes.</title>
        <authorList>
            <person name="Spang A."/>
            <person name="Saw J.H."/>
            <person name="Jorgensen S.L."/>
            <person name="Zaremba-Niedzwiedzka K."/>
            <person name="Martijn J."/>
            <person name="Lind A.E."/>
            <person name="van Eijk R."/>
            <person name="Schleper C."/>
            <person name="Guy L."/>
            <person name="Ettema T.J."/>
        </authorList>
    </citation>
    <scope>NUCLEOTIDE SEQUENCE</scope>
</reference>
<evidence type="ECO:0000259" key="1">
    <source>
        <dbReference type="Pfam" id="PF01695"/>
    </source>
</evidence>